<dbReference type="PANTHER" id="PTHR10954">
    <property type="entry name" value="RIBONUCLEASE H2 SUBUNIT A"/>
    <property type="match status" value="1"/>
</dbReference>
<dbReference type="RefSeq" id="WP_400194914.1">
    <property type="nucleotide sequence ID" value="NZ_CAYAYE010000006.1"/>
</dbReference>
<dbReference type="Proteomes" id="UP000752814">
    <property type="component" value="Unassembled WGS sequence"/>
</dbReference>
<dbReference type="InterPro" id="IPR020787">
    <property type="entry name" value="RNase_HII_arc"/>
</dbReference>
<dbReference type="CDD" id="cd07180">
    <property type="entry name" value="RNase_HII_archaea_like"/>
    <property type="match status" value="1"/>
</dbReference>
<gene>
    <name evidence="13" type="primary">rnhB</name>
    <name evidence="17" type="ORF">A3207_07460</name>
</gene>
<comment type="cofactor">
    <cofactor evidence="2">
        <name>Mg(2+)</name>
        <dbReference type="ChEBI" id="CHEBI:18420"/>
    </cofactor>
</comment>
<comment type="similarity">
    <text evidence="5 13 15">Belongs to the RNase HII family.</text>
</comment>
<keyword evidence="8 13" id="KW-0963">Cytoplasm</keyword>
<proteinExistence type="inferred from homology"/>
<evidence type="ECO:0000256" key="2">
    <source>
        <dbReference type="ARBA" id="ARBA00001946"/>
    </source>
</evidence>
<evidence type="ECO:0000256" key="7">
    <source>
        <dbReference type="ARBA" id="ARBA00019179"/>
    </source>
</evidence>
<evidence type="ECO:0000256" key="9">
    <source>
        <dbReference type="ARBA" id="ARBA00022722"/>
    </source>
</evidence>
<dbReference type="InterPro" id="IPR004649">
    <property type="entry name" value="RNase_H2_suA"/>
</dbReference>
<keyword evidence="11 13" id="KW-0255">Endonuclease</keyword>
<keyword evidence="10 13" id="KW-0479">Metal-binding</keyword>
<comment type="caution">
    <text evidence="17">The sequence shown here is derived from an EMBL/GenBank/DDBJ whole genome shotgun (WGS) entry which is preliminary data.</text>
</comment>
<evidence type="ECO:0000256" key="15">
    <source>
        <dbReference type="RuleBase" id="RU003515"/>
    </source>
</evidence>
<reference evidence="17" key="1">
    <citation type="submission" date="2016-03" db="EMBL/GenBank/DDBJ databases">
        <authorList>
            <person name="Borrel G."/>
            <person name="Mccann A."/>
            <person name="O'Toole P.W."/>
        </authorList>
    </citation>
    <scope>NUCLEOTIDE SEQUENCE</scope>
    <source>
        <strain evidence="17">183</strain>
    </source>
</reference>
<protein>
    <recommendedName>
        <fullName evidence="7 13">Ribonuclease HII</fullName>
        <shortName evidence="13">RNase HII</shortName>
        <ecNumber evidence="6 13">3.1.26.4</ecNumber>
    </recommendedName>
</protein>
<evidence type="ECO:0000256" key="14">
    <source>
        <dbReference type="PROSITE-ProRule" id="PRU01319"/>
    </source>
</evidence>
<feature type="binding site" evidence="13 14">
    <location>
        <position position="7"/>
    </location>
    <ligand>
        <name>a divalent metal cation</name>
        <dbReference type="ChEBI" id="CHEBI:60240"/>
    </ligand>
</feature>
<evidence type="ECO:0000256" key="5">
    <source>
        <dbReference type="ARBA" id="ARBA00007383"/>
    </source>
</evidence>
<dbReference type="GO" id="GO:0006298">
    <property type="term" value="P:mismatch repair"/>
    <property type="evidence" value="ECO:0007669"/>
    <property type="project" value="TreeGrafter"/>
</dbReference>
<organism evidence="17 18">
    <name type="scientific">Candidatus Methanomassiliicoccus intestinalis</name>
    <dbReference type="NCBI Taxonomy" id="1406512"/>
    <lineage>
        <taxon>Archaea</taxon>
        <taxon>Methanobacteriati</taxon>
        <taxon>Thermoplasmatota</taxon>
        <taxon>Thermoplasmata</taxon>
        <taxon>Methanomassiliicoccales</taxon>
        <taxon>Methanomassiliicoccaceae</taxon>
        <taxon>Methanomassiliicoccus</taxon>
    </lineage>
</organism>
<dbReference type="PANTHER" id="PTHR10954:SF23">
    <property type="entry name" value="RIBONUCLEASE"/>
    <property type="match status" value="1"/>
</dbReference>
<keyword evidence="13" id="KW-0464">Manganese</keyword>
<dbReference type="SUPFAM" id="SSF53098">
    <property type="entry name" value="Ribonuclease H-like"/>
    <property type="match status" value="1"/>
</dbReference>
<dbReference type="Gene3D" id="1.10.10.460">
    <property type="entry name" value="Ribonuclease hii. Domain 2"/>
    <property type="match status" value="1"/>
</dbReference>
<dbReference type="GO" id="GO:0032299">
    <property type="term" value="C:ribonuclease H2 complex"/>
    <property type="evidence" value="ECO:0007669"/>
    <property type="project" value="TreeGrafter"/>
</dbReference>
<evidence type="ECO:0000256" key="10">
    <source>
        <dbReference type="ARBA" id="ARBA00022723"/>
    </source>
</evidence>
<dbReference type="AlphaFoldDB" id="A0A8J8TDV8"/>
<dbReference type="GO" id="GO:0005737">
    <property type="term" value="C:cytoplasm"/>
    <property type="evidence" value="ECO:0007669"/>
    <property type="project" value="UniProtKB-SubCell"/>
</dbReference>
<dbReference type="PROSITE" id="PS51975">
    <property type="entry name" value="RNASE_H_2"/>
    <property type="match status" value="1"/>
</dbReference>
<evidence type="ECO:0000256" key="11">
    <source>
        <dbReference type="ARBA" id="ARBA00022759"/>
    </source>
</evidence>
<feature type="domain" description="RNase H type-2" evidence="16">
    <location>
        <begin position="1"/>
        <end position="207"/>
    </location>
</feature>
<accession>A0A8J8TDV8</accession>
<dbReference type="GO" id="GO:0004523">
    <property type="term" value="F:RNA-DNA hybrid ribonuclease activity"/>
    <property type="evidence" value="ECO:0007669"/>
    <property type="project" value="UniProtKB-UniRule"/>
</dbReference>
<keyword evidence="12 13" id="KW-0378">Hydrolase</keyword>
<dbReference type="InterPro" id="IPR023160">
    <property type="entry name" value="RNase_HII_hlx-loop-hlx_cap_dom"/>
</dbReference>
<comment type="subcellular location">
    <subcellularLocation>
        <location evidence="4 13">Cytoplasm</location>
    </subcellularLocation>
</comment>
<comment type="function">
    <text evidence="3 13 15">Endonuclease that specifically degrades the RNA of RNA-DNA hybrids.</text>
</comment>
<dbReference type="Gene3D" id="3.30.420.10">
    <property type="entry name" value="Ribonuclease H-like superfamily/Ribonuclease H"/>
    <property type="match status" value="1"/>
</dbReference>
<feature type="binding site" evidence="13 14">
    <location>
        <position position="101"/>
    </location>
    <ligand>
        <name>a divalent metal cation</name>
        <dbReference type="ChEBI" id="CHEBI:60240"/>
    </ligand>
</feature>
<sequence>MICGIDEAGRGPVMGPLVIAAVAAEDDLRFRELQVKDSKQLTKKKREELLPLIKECSQTETLVISAAEIDSYRLTGSLNDLEAEAFAQLLNRLKPETAYADAADVNEERFAAVILEHVDFKVDLFARHKADMLYPVVSAASIVAKTLRDELIDAISAEFGEPIGSGYPGDEVTRNFIERWIRKNGAFPPHTRTSWKTAKDLYSQAKITKITDWID</sequence>
<dbReference type="NCBIfam" id="TIGR00729">
    <property type="entry name" value="ribonuclease HII"/>
    <property type="match status" value="1"/>
</dbReference>
<dbReference type="GO" id="GO:0003723">
    <property type="term" value="F:RNA binding"/>
    <property type="evidence" value="ECO:0007669"/>
    <property type="project" value="UniProtKB-UniRule"/>
</dbReference>
<evidence type="ECO:0000256" key="13">
    <source>
        <dbReference type="HAMAP-Rule" id="MF_00052"/>
    </source>
</evidence>
<evidence type="ECO:0000313" key="17">
    <source>
        <dbReference type="EMBL" id="TQS84140.1"/>
    </source>
</evidence>
<evidence type="ECO:0000256" key="4">
    <source>
        <dbReference type="ARBA" id="ARBA00004496"/>
    </source>
</evidence>
<evidence type="ECO:0000259" key="16">
    <source>
        <dbReference type="PROSITE" id="PS51975"/>
    </source>
</evidence>
<evidence type="ECO:0000256" key="3">
    <source>
        <dbReference type="ARBA" id="ARBA00004065"/>
    </source>
</evidence>
<dbReference type="HAMAP" id="MF_00052_A">
    <property type="entry name" value="RNase_HII_A"/>
    <property type="match status" value="1"/>
</dbReference>
<dbReference type="GO" id="GO:0030145">
    <property type="term" value="F:manganese ion binding"/>
    <property type="evidence" value="ECO:0007669"/>
    <property type="project" value="UniProtKB-UniRule"/>
</dbReference>
<dbReference type="EC" id="3.1.26.4" evidence="6 13"/>
<evidence type="ECO:0000256" key="6">
    <source>
        <dbReference type="ARBA" id="ARBA00012180"/>
    </source>
</evidence>
<dbReference type="EMBL" id="LVVT01000007">
    <property type="protein sequence ID" value="TQS84140.1"/>
    <property type="molecule type" value="Genomic_DNA"/>
</dbReference>
<dbReference type="InterPro" id="IPR036397">
    <property type="entry name" value="RNaseH_sf"/>
</dbReference>
<keyword evidence="9 13" id="KW-0540">Nuclease</keyword>
<evidence type="ECO:0000256" key="8">
    <source>
        <dbReference type="ARBA" id="ARBA00022490"/>
    </source>
</evidence>
<dbReference type="Pfam" id="PF01351">
    <property type="entry name" value="RNase_HII"/>
    <property type="match status" value="1"/>
</dbReference>
<comment type="cofactor">
    <cofactor evidence="13 14">
        <name>Mn(2+)</name>
        <dbReference type="ChEBI" id="CHEBI:29035"/>
    </cofactor>
    <cofactor evidence="13 14">
        <name>Mg(2+)</name>
        <dbReference type="ChEBI" id="CHEBI:18420"/>
    </cofactor>
    <text evidence="13 14">Manganese or magnesium. Binds 1 divalent metal ion per monomer in the absence of substrate. May bind a second metal ion after substrate binding.</text>
</comment>
<evidence type="ECO:0000313" key="18">
    <source>
        <dbReference type="Proteomes" id="UP000752814"/>
    </source>
</evidence>
<dbReference type="GO" id="GO:0043137">
    <property type="term" value="P:DNA replication, removal of RNA primer"/>
    <property type="evidence" value="ECO:0007669"/>
    <property type="project" value="TreeGrafter"/>
</dbReference>
<evidence type="ECO:0000256" key="1">
    <source>
        <dbReference type="ARBA" id="ARBA00000077"/>
    </source>
</evidence>
<evidence type="ECO:0000256" key="12">
    <source>
        <dbReference type="ARBA" id="ARBA00022801"/>
    </source>
</evidence>
<feature type="binding site" evidence="13 14">
    <location>
        <position position="6"/>
    </location>
    <ligand>
        <name>a divalent metal cation</name>
        <dbReference type="ChEBI" id="CHEBI:60240"/>
    </ligand>
</feature>
<comment type="catalytic activity">
    <reaction evidence="1 13 14 15">
        <text>Endonucleolytic cleavage to 5'-phosphomonoester.</text>
        <dbReference type="EC" id="3.1.26.4"/>
    </reaction>
</comment>
<dbReference type="InterPro" id="IPR001352">
    <property type="entry name" value="RNase_HII/HIII"/>
</dbReference>
<dbReference type="InterPro" id="IPR012337">
    <property type="entry name" value="RNaseH-like_sf"/>
</dbReference>
<name>A0A8J8TDV8_9ARCH</name>
<dbReference type="InterPro" id="IPR024567">
    <property type="entry name" value="RNase_HII/HIII_dom"/>
</dbReference>